<reference evidence="4" key="1">
    <citation type="submission" date="2016-10" db="EMBL/GenBank/DDBJ databases">
        <authorList>
            <person name="Varghese N."/>
            <person name="Submissions S."/>
        </authorList>
    </citation>
    <scope>NUCLEOTIDE SEQUENCE [LARGE SCALE GENOMIC DNA]</scope>
    <source>
        <strain evidence="4">BL47</strain>
    </source>
</reference>
<name>A0A1G9Y2E9_9HYPH</name>
<gene>
    <name evidence="3" type="ORF">SAMN05216360_105142</name>
</gene>
<feature type="transmembrane region" description="Helical" evidence="1">
    <location>
        <begin position="323"/>
        <end position="344"/>
    </location>
</feature>
<keyword evidence="3" id="KW-0378">Hydrolase</keyword>
<keyword evidence="3" id="KW-0808">Transferase</keyword>
<feature type="transmembrane region" description="Helical" evidence="1">
    <location>
        <begin position="97"/>
        <end position="118"/>
    </location>
</feature>
<keyword evidence="4" id="KW-1185">Reference proteome</keyword>
<dbReference type="Pfam" id="PF01757">
    <property type="entry name" value="Acyl_transf_3"/>
    <property type="match status" value="1"/>
</dbReference>
<protein>
    <submittedName>
        <fullName evidence="3">Peptidoglycan/LPS O-acetylase OafA/YrhL, contains acyltransferase and SGNH-hydrolase domains</fullName>
    </submittedName>
</protein>
<feature type="transmembrane region" description="Helical" evidence="1">
    <location>
        <begin position="59"/>
        <end position="77"/>
    </location>
</feature>
<feature type="transmembrane region" description="Helical" evidence="1">
    <location>
        <begin position="262"/>
        <end position="279"/>
    </location>
</feature>
<evidence type="ECO:0000256" key="1">
    <source>
        <dbReference type="SAM" id="Phobius"/>
    </source>
</evidence>
<proteinExistence type="predicted"/>
<evidence type="ECO:0000259" key="2">
    <source>
        <dbReference type="Pfam" id="PF01757"/>
    </source>
</evidence>
<feature type="domain" description="Acyltransferase 3" evidence="2">
    <location>
        <begin position="28"/>
        <end position="341"/>
    </location>
</feature>
<evidence type="ECO:0000313" key="4">
    <source>
        <dbReference type="Proteomes" id="UP000198704"/>
    </source>
</evidence>
<dbReference type="RefSeq" id="WP_091715355.1">
    <property type="nucleotide sequence ID" value="NZ_FNHS01000005.1"/>
</dbReference>
<feature type="transmembrane region" description="Helical" evidence="1">
    <location>
        <begin position="34"/>
        <end position="52"/>
    </location>
</feature>
<feature type="transmembrane region" description="Helical" evidence="1">
    <location>
        <begin position="156"/>
        <end position="175"/>
    </location>
</feature>
<keyword evidence="3" id="KW-0012">Acyltransferase</keyword>
<keyword evidence="1" id="KW-1133">Transmembrane helix</keyword>
<dbReference type="PANTHER" id="PTHR23028">
    <property type="entry name" value="ACETYLTRANSFERASE"/>
    <property type="match status" value="1"/>
</dbReference>
<dbReference type="PANTHER" id="PTHR23028:SF134">
    <property type="entry name" value="PUTATIVE (AFU_ORTHOLOGUE AFUA_4G08520)-RELATED"/>
    <property type="match status" value="1"/>
</dbReference>
<dbReference type="EMBL" id="FNHS01000005">
    <property type="protein sequence ID" value="SDN03272.1"/>
    <property type="molecule type" value="Genomic_DNA"/>
</dbReference>
<keyword evidence="1" id="KW-0812">Transmembrane</keyword>
<dbReference type="STRING" id="582672.SAMN05216360_105142"/>
<feature type="transmembrane region" description="Helical" evidence="1">
    <location>
        <begin position="182"/>
        <end position="201"/>
    </location>
</feature>
<dbReference type="GO" id="GO:0016747">
    <property type="term" value="F:acyltransferase activity, transferring groups other than amino-acyl groups"/>
    <property type="evidence" value="ECO:0007669"/>
    <property type="project" value="InterPro"/>
</dbReference>
<feature type="transmembrane region" description="Helical" evidence="1">
    <location>
        <begin position="125"/>
        <end position="144"/>
    </location>
</feature>
<dbReference type="InterPro" id="IPR002656">
    <property type="entry name" value="Acyl_transf_3_dom"/>
</dbReference>
<dbReference type="AlphaFoldDB" id="A0A1G9Y2E9"/>
<feature type="transmembrane region" description="Helical" evidence="1">
    <location>
        <begin position="291"/>
        <end position="311"/>
    </location>
</feature>
<organism evidence="3 4">
    <name type="scientific">Methylobacterium phyllostachyos</name>
    <dbReference type="NCBI Taxonomy" id="582672"/>
    <lineage>
        <taxon>Bacteria</taxon>
        <taxon>Pseudomonadati</taxon>
        <taxon>Pseudomonadota</taxon>
        <taxon>Alphaproteobacteria</taxon>
        <taxon>Hyphomicrobiales</taxon>
        <taxon>Methylobacteriaceae</taxon>
        <taxon>Methylobacterium</taxon>
    </lineage>
</organism>
<sequence length="377" mass="41573">MTFLSANFSILCMPQVRLAPKSQRYDLLDGLRGVASIIVLWLHIVCVCKVYIIPRHAFLAVDFFFCLSGFVIAHAYMSRPEEDRHVWPFLCRRAARLMPLAVFGALIGGCFLLLRCFVIGDVSTAAAITATLLNALLLPTGNLLPVYSEAFGVDPPLWSLLQEMLVSIAFALGLARLRKPGLVSLICVAAYVSAEVAHAALSLDFGGMQVGVWCGSIRVVYPFACGVLIQRLPIIANRRGYLTIPILAGLLLLPLHDVNIQLFSVFILFPLIIYIAAGTQINPRLSGICRALGAISYPIYVVNYPVIRFTAMISDQWSIKSPALIATVAALSSLAVALVAMHLFEPLIRRWFRSVSGTIFYYRKYQNASETIHLITR</sequence>
<evidence type="ECO:0000313" key="3">
    <source>
        <dbReference type="EMBL" id="SDN03272.1"/>
    </source>
</evidence>
<dbReference type="Proteomes" id="UP000198704">
    <property type="component" value="Unassembled WGS sequence"/>
</dbReference>
<keyword evidence="1" id="KW-0472">Membrane</keyword>
<dbReference type="GO" id="GO:0016787">
    <property type="term" value="F:hydrolase activity"/>
    <property type="evidence" value="ECO:0007669"/>
    <property type="project" value="UniProtKB-KW"/>
</dbReference>
<dbReference type="InterPro" id="IPR050879">
    <property type="entry name" value="Acyltransferase_3"/>
</dbReference>
<dbReference type="OrthoDB" id="9796461at2"/>
<accession>A0A1G9Y2E9</accession>